<reference evidence="5" key="1">
    <citation type="submission" date="2025-08" db="UniProtKB">
        <authorList>
            <consortium name="RefSeq"/>
        </authorList>
    </citation>
    <scope>IDENTIFICATION</scope>
    <source>
        <tissue evidence="5">Blood</tissue>
    </source>
</reference>
<dbReference type="InterPro" id="IPR001254">
    <property type="entry name" value="Trypsin_dom"/>
</dbReference>
<dbReference type="Gene3D" id="2.40.10.10">
    <property type="entry name" value="Trypsin-like serine proteases"/>
    <property type="match status" value="2"/>
</dbReference>
<keyword evidence="1" id="KW-1015">Disulfide bond</keyword>
<proteinExistence type="predicted"/>
<dbReference type="GeneID" id="117670331"/>
<gene>
    <name evidence="5" type="primary">PRSS54</name>
</gene>
<organism evidence="4 5">
    <name type="scientific">Pantherophis guttatus</name>
    <name type="common">Corn snake</name>
    <name type="synonym">Elaphe guttata</name>
    <dbReference type="NCBI Taxonomy" id="94885"/>
    <lineage>
        <taxon>Eukaryota</taxon>
        <taxon>Metazoa</taxon>
        <taxon>Chordata</taxon>
        <taxon>Craniata</taxon>
        <taxon>Vertebrata</taxon>
        <taxon>Euteleostomi</taxon>
        <taxon>Lepidosauria</taxon>
        <taxon>Squamata</taxon>
        <taxon>Bifurcata</taxon>
        <taxon>Unidentata</taxon>
        <taxon>Episquamata</taxon>
        <taxon>Toxicofera</taxon>
        <taxon>Serpentes</taxon>
        <taxon>Colubroidea</taxon>
        <taxon>Colubridae</taxon>
        <taxon>Colubrinae</taxon>
        <taxon>Pantherophis</taxon>
    </lineage>
</organism>
<dbReference type="InterPro" id="IPR043504">
    <property type="entry name" value="Peptidase_S1_PA_chymotrypsin"/>
</dbReference>
<dbReference type="PROSITE" id="PS50240">
    <property type="entry name" value="TRYPSIN_DOM"/>
    <property type="match status" value="1"/>
</dbReference>
<dbReference type="Pfam" id="PF00089">
    <property type="entry name" value="Trypsin"/>
    <property type="match status" value="1"/>
</dbReference>
<dbReference type="InterPro" id="IPR009003">
    <property type="entry name" value="Peptidase_S1_PA"/>
</dbReference>
<evidence type="ECO:0000256" key="1">
    <source>
        <dbReference type="ARBA" id="ARBA00023157"/>
    </source>
</evidence>
<evidence type="ECO:0000259" key="3">
    <source>
        <dbReference type="PROSITE" id="PS50240"/>
    </source>
</evidence>
<evidence type="ECO:0000313" key="5">
    <source>
        <dbReference type="RefSeq" id="XP_060551054.1"/>
    </source>
</evidence>
<dbReference type="PANTHER" id="PTHR24250:SF45">
    <property type="entry name" value="INACTIVE SERINE PROTEASE 54"/>
    <property type="match status" value="1"/>
</dbReference>
<keyword evidence="5" id="KW-0378">Hydrolase</keyword>
<dbReference type="RefSeq" id="XP_060551054.1">
    <property type="nucleotide sequence ID" value="XM_060695071.1"/>
</dbReference>
<accession>A0ABM3ZRQ4</accession>
<keyword evidence="5" id="KW-0645">Protease</keyword>
<dbReference type="PANTHER" id="PTHR24250">
    <property type="entry name" value="CHYMOTRYPSIN-RELATED"/>
    <property type="match status" value="1"/>
</dbReference>
<sequence>MEKRQNSDPMNERDITFLSQTKKGRNSAIPRPSEKLFGKNSCPLPGRGQHVRVLFLLSVFILPSSGGAAAGCGRQASLVPTNSVQEVAAVGEFPWLVSLQDQGSHVVLGSILSQDWILSAASSFHSSHVAFMMVTKAALEILVEHKRPLLNDYFEMWGRASWTFFLRLRTKNKKAPLPLGKKSTSGTTMTWRTENLYRLFTVSCCPSCVCRTQISALAGGSDPKGPGEYLVHIQTIVPHEAFDEITLVHNIALLKTSTPLRFSVTVQPTCFPTPDFPGAMLKKCFVAGWPDPQGGTGPLQKLSVEDVDPCPLHRTVSTECCSHREGDRAPGCLGSAGNPVLCEADGRWVLKGLLSEGGARCYGPFLYSRLIYYSDWIVATMAKWRAPASPFPGQRHPAFRGPAEEQARLLFEPFLALRALNVSDVSEDPLSLNLSEELEEGSLGPVEGPPEARANPPLYYDYYGGELLAISSAKTGQPQGLQGLLCMGLLLHLPAS</sequence>
<dbReference type="GO" id="GO:0008233">
    <property type="term" value="F:peptidase activity"/>
    <property type="evidence" value="ECO:0007669"/>
    <property type="project" value="UniProtKB-KW"/>
</dbReference>
<feature type="domain" description="Peptidase S1" evidence="3">
    <location>
        <begin position="64"/>
        <end position="382"/>
    </location>
</feature>
<evidence type="ECO:0000313" key="4">
    <source>
        <dbReference type="Proteomes" id="UP001652622"/>
    </source>
</evidence>
<feature type="region of interest" description="Disordered" evidence="2">
    <location>
        <begin position="1"/>
        <end position="33"/>
    </location>
</feature>
<dbReference type="GO" id="GO:0006508">
    <property type="term" value="P:proteolysis"/>
    <property type="evidence" value="ECO:0007669"/>
    <property type="project" value="UniProtKB-KW"/>
</dbReference>
<dbReference type="SUPFAM" id="SSF50494">
    <property type="entry name" value="Trypsin-like serine proteases"/>
    <property type="match status" value="1"/>
</dbReference>
<evidence type="ECO:0000256" key="2">
    <source>
        <dbReference type="SAM" id="MobiDB-lite"/>
    </source>
</evidence>
<feature type="compositionally biased region" description="Basic and acidic residues" evidence="2">
    <location>
        <begin position="1"/>
        <end position="15"/>
    </location>
</feature>
<name>A0ABM3ZRQ4_PANGU</name>
<dbReference type="Proteomes" id="UP001652622">
    <property type="component" value="Unplaced"/>
</dbReference>
<protein>
    <submittedName>
        <fullName evidence="5">Inactive serine protease 54</fullName>
    </submittedName>
</protein>
<keyword evidence="4" id="KW-1185">Reference proteome</keyword>
<dbReference type="SMART" id="SM00020">
    <property type="entry name" value="Tryp_SPc"/>
    <property type="match status" value="1"/>
</dbReference>